<keyword evidence="2" id="KW-0479">Metal-binding</keyword>
<keyword evidence="7" id="KW-0539">Nucleus</keyword>
<evidence type="ECO:0000256" key="6">
    <source>
        <dbReference type="ARBA" id="ARBA00023163"/>
    </source>
</evidence>
<dbReference type="Gene3D" id="3.30.160.60">
    <property type="entry name" value="Classic Zinc Finger"/>
    <property type="match status" value="1"/>
</dbReference>
<evidence type="ECO:0000256" key="1">
    <source>
        <dbReference type="ARBA" id="ARBA00004123"/>
    </source>
</evidence>
<organism evidence="11 12">
    <name type="scientific">Lachnellula arida</name>
    <dbReference type="NCBI Taxonomy" id="1316785"/>
    <lineage>
        <taxon>Eukaryota</taxon>
        <taxon>Fungi</taxon>
        <taxon>Dikarya</taxon>
        <taxon>Ascomycota</taxon>
        <taxon>Pezizomycotina</taxon>
        <taxon>Leotiomycetes</taxon>
        <taxon>Helotiales</taxon>
        <taxon>Lachnaceae</taxon>
        <taxon>Lachnellula</taxon>
    </lineage>
</organism>
<feature type="compositionally biased region" description="Basic and acidic residues" evidence="9">
    <location>
        <begin position="16"/>
        <end position="39"/>
    </location>
</feature>
<dbReference type="GO" id="GO:0008270">
    <property type="term" value="F:zinc ion binding"/>
    <property type="evidence" value="ECO:0007669"/>
    <property type="project" value="UniProtKB-KW"/>
</dbReference>
<keyword evidence="5" id="KW-0805">Transcription regulation</keyword>
<keyword evidence="6" id="KW-0804">Transcription</keyword>
<evidence type="ECO:0000256" key="5">
    <source>
        <dbReference type="ARBA" id="ARBA00023015"/>
    </source>
</evidence>
<keyword evidence="4" id="KW-0862">Zinc</keyword>
<dbReference type="PANTHER" id="PTHR46179:SF13">
    <property type="entry name" value="C2H2-TYPE DOMAIN-CONTAINING PROTEIN"/>
    <property type="match status" value="1"/>
</dbReference>
<reference evidence="11 12" key="1">
    <citation type="submission" date="2018-05" db="EMBL/GenBank/DDBJ databases">
        <title>Whole genome sequencing for identification of molecular markers to develop diagnostic detection tools for the regulated plant pathogen Lachnellula willkommii.</title>
        <authorList>
            <person name="Giroux E."/>
            <person name="Bilodeau G."/>
        </authorList>
    </citation>
    <scope>NUCLEOTIDE SEQUENCE [LARGE SCALE GENOMIC DNA]</scope>
    <source>
        <strain evidence="11 12">CBS 203.66</strain>
    </source>
</reference>
<evidence type="ECO:0000259" key="10">
    <source>
        <dbReference type="PROSITE" id="PS50157"/>
    </source>
</evidence>
<dbReference type="GO" id="GO:0005634">
    <property type="term" value="C:nucleus"/>
    <property type="evidence" value="ECO:0007669"/>
    <property type="project" value="UniProtKB-SubCell"/>
</dbReference>
<feature type="domain" description="C2H2-type" evidence="10">
    <location>
        <begin position="127"/>
        <end position="152"/>
    </location>
</feature>
<comment type="caution">
    <text evidence="11">The sequence shown here is derived from an EMBL/GenBank/DDBJ whole genome shotgun (WGS) entry which is preliminary data.</text>
</comment>
<evidence type="ECO:0000256" key="7">
    <source>
        <dbReference type="ARBA" id="ARBA00023242"/>
    </source>
</evidence>
<accession>A0A8T9B849</accession>
<feature type="compositionally biased region" description="Polar residues" evidence="9">
    <location>
        <begin position="59"/>
        <end position="101"/>
    </location>
</feature>
<feature type="compositionally biased region" description="Polar residues" evidence="9">
    <location>
        <begin position="1"/>
        <end position="14"/>
    </location>
</feature>
<comment type="subcellular location">
    <subcellularLocation>
        <location evidence="1">Nucleus</location>
    </subcellularLocation>
</comment>
<dbReference type="InterPro" id="IPR051061">
    <property type="entry name" value="Zinc_finger_trans_reg"/>
</dbReference>
<feature type="non-terminal residue" evidence="11">
    <location>
        <position position="216"/>
    </location>
</feature>
<keyword evidence="3 8" id="KW-0863">Zinc-finger</keyword>
<evidence type="ECO:0000256" key="2">
    <source>
        <dbReference type="ARBA" id="ARBA00022723"/>
    </source>
</evidence>
<evidence type="ECO:0000256" key="8">
    <source>
        <dbReference type="PROSITE-ProRule" id="PRU00042"/>
    </source>
</evidence>
<dbReference type="PROSITE" id="PS50157">
    <property type="entry name" value="ZINC_FINGER_C2H2_2"/>
    <property type="match status" value="1"/>
</dbReference>
<keyword evidence="12" id="KW-1185">Reference proteome</keyword>
<proteinExistence type="predicted"/>
<evidence type="ECO:0000256" key="3">
    <source>
        <dbReference type="ARBA" id="ARBA00022771"/>
    </source>
</evidence>
<dbReference type="Proteomes" id="UP000469559">
    <property type="component" value="Unassembled WGS sequence"/>
</dbReference>
<dbReference type="OrthoDB" id="3535493at2759"/>
<evidence type="ECO:0000313" key="11">
    <source>
        <dbReference type="EMBL" id="TVY16194.1"/>
    </source>
</evidence>
<protein>
    <submittedName>
        <fullName evidence="11">Transcriptional factor SWI5</fullName>
    </submittedName>
</protein>
<dbReference type="PANTHER" id="PTHR46179">
    <property type="entry name" value="ZINC FINGER PROTEIN"/>
    <property type="match status" value="1"/>
</dbReference>
<evidence type="ECO:0000313" key="12">
    <source>
        <dbReference type="Proteomes" id="UP000469559"/>
    </source>
</evidence>
<dbReference type="EMBL" id="QGMF01000400">
    <property type="protein sequence ID" value="TVY16194.1"/>
    <property type="molecule type" value="Genomic_DNA"/>
</dbReference>
<dbReference type="PROSITE" id="PS00028">
    <property type="entry name" value="ZINC_FINGER_C2H2_1"/>
    <property type="match status" value="2"/>
</dbReference>
<name>A0A8T9B849_9HELO</name>
<dbReference type="SMART" id="SM00355">
    <property type="entry name" value="ZnF_C2H2"/>
    <property type="match status" value="3"/>
</dbReference>
<dbReference type="InterPro" id="IPR013087">
    <property type="entry name" value="Znf_C2H2_type"/>
</dbReference>
<dbReference type="GO" id="GO:0006357">
    <property type="term" value="P:regulation of transcription by RNA polymerase II"/>
    <property type="evidence" value="ECO:0007669"/>
    <property type="project" value="TreeGrafter"/>
</dbReference>
<sequence>QPSLIDVSECSSPDGTRGEAAVELHDDSPNTVQHDRAELVSDASQHVAEEGMVRDLSLSAESSNPDLSSPSVDDGSGNYTPISPASQTEISPESMNGPLSSPSQFMRPVLPRTDTEIAHISLPDGTFKCPKCPRTFREEGKASRHLQVYRHAYACTAPGCTWSYNLPKDLRRHSHTHNPQARRYTCPHPDCLAAPRALTMSFARPDLLNRHLRNAH</sequence>
<evidence type="ECO:0000256" key="4">
    <source>
        <dbReference type="ARBA" id="ARBA00022833"/>
    </source>
</evidence>
<feature type="region of interest" description="Disordered" evidence="9">
    <location>
        <begin position="1"/>
        <end position="101"/>
    </location>
</feature>
<dbReference type="AlphaFoldDB" id="A0A8T9B849"/>
<gene>
    <name evidence="11" type="primary">SWI5</name>
    <name evidence="11" type="ORF">LARI1_G006351</name>
</gene>
<evidence type="ECO:0000256" key="9">
    <source>
        <dbReference type="SAM" id="MobiDB-lite"/>
    </source>
</evidence>